<dbReference type="PANTHER" id="PTHR30011:SF30">
    <property type="entry name" value="XENOBIOTIC COMPOUND MONOOXYGENASE, DSZA FAMILY (AFU_ORTHOLOGUE AFUA_6G01920)"/>
    <property type="match status" value="1"/>
</dbReference>
<dbReference type="Gene3D" id="3.20.20.30">
    <property type="entry name" value="Luciferase-like domain"/>
    <property type="match status" value="1"/>
</dbReference>
<reference evidence="3" key="1">
    <citation type="journal article" date="2020" name="Stud. Mycol.">
        <title>101 Dothideomycetes genomes: a test case for predicting lifestyles and emergence of pathogens.</title>
        <authorList>
            <person name="Haridas S."/>
            <person name="Albert R."/>
            <person name="Binder M."/>
            <person name="Bloem J."/>
            <person name="Labutti K."/>
            <person name="Salamov A."/>
            <person name="Andreopoulos B."/>
            <person name="Baker S."/>
            <person name="Barry K."/>
            <person name="Bills G."/>
            <person name="Bluhm B."/>
            <person name="Cannon C."/>
            <person name="Castanera R."/>
            <person name="Culley D."/>
            <person name="Daum C."/>
            <person name="Ezra D."/>
            <person name="Gonzalez J."/>
            <person name="Henrissat B."/>
            <person name="Kuo A."/>
            <person name="Liang C."/>
            <person name="Lipzen A."/>
            <person name="Lutzoni F."/>
            <person name="Magnuson J."/>
            <person name="Mondo S."/>
            <person name="Nolan M."/>
            <person name="Ohm R."/>
            <person name="Pangilinan J."/>
            <person name="Park H.-J."/>
            <person name="Ramirez L."/>
            <person name="Alfaro M."/>
            <person name="Sun H."/>
            <person name="Tritt A."/>
            <person name="Yoshinaga Y."/>
            <person name="Zwiers L.-H."/>
            <person name="Turgeon B."/>
            <person name="Goodwin S."/>
            <person name="Spatafora J."/>
            <person name="Crous P."/>
            <person name="Grigoriev I."/>
        </authorList>
    </citation>
    <scope>NUCLEOTIDE SEQUENCE</scope>
    <source>
        <strain evidence="3">CBS 122681</strain>
    </source>
</reference>
<dbReference type="Pfam" id="PF00296">
    <property type="entry name" value="Bac_luciferase"/>
    <property type="match status" value="1"/>
</dbReference>
<dbReference type="GO" id="GO:0004497">
    <property type="term" value="F:monooxygenase activity"/>
    <property type="evidence" value="ECO:0007669"/>
    <property type="project" value="UniProtKB-KW"/>
</dbReference>
<protein>
    <submittedName>
        <fullName evidence="3">Nitrilotriacetate monooxygenase component A/pristinamycin IIA synthase subunit A</fullName>
    </submittedName>
</protein>
<evidence type="ECO:0000256" key="1">
    <source>
        <dbReference type="ARBA" id="ARBA00033748"/>
    </source>
</evidence>
<organism evidence="3 4">
    <name type="scientific">Lophiostoma macrostomum CBS 122681</name>
    <dbReference type="NCBI Taxonomy" id="1314788"/>
    <lineage>
        <taxon>Eukaryota</taxon>
        <taxon>Fungi</taxon>
        <taxon>Dikarya</taxon>
        <taxon>Ascomycota</taxon>
        <taxon>Pezizomycotina</taxon>
        <taxon>Dothideomycetes</taxon>
        <taxon>Pleosporomycetidae</taxon>
        <taxon>Pleosporales</taxon>
        <taxon>Lophiostomataceae</taxon>
        <taxon>Lophiostoma</taxon>
    </lineage>
</organism>
<sequence>MGFADSLASNTPIAILQGKVDTPRRYGYDADGKKKRILLNAFDMNGIGHISAGQWQNPQDKSQTKNRLDYWIHLAKLLDDNGFNALFLADNFGSHDVYTGSHAPAIRAGSQWPLYDPFVIVSAMAAVTKSVAFGITACTTFEPPFILAKRFSTLDHVTNGRIAWNVVTSWSDNAARAMGLEKLPEHDSRYEMADEYLSLAYKSRRLWEGSWADDALIKDTNNHIYVDPTKVRKITHHGRFFKSVSAHQVDPSPQRTPVVFQAGMSPAGARFGAKHAECIFIGGLNPAIVQTKIQKTREIAAEQGRDPNDIKFFIQFTPILGATDEEAQAKLEHHRQFAIPEGGLALYAGTSGIDLSKFDWDEELPTELEDPRLKPFSPAQRERLVSRPPGYTSWTPRVLGQYQTIGGSGNFYVGSGKSIADKMEEWITQSDVDGFNIGHVAVPQAWEDVVEFLLPEMRERGWLGEFGDAKYPVTGGTARENLRGVKGSSRLKDTHPGAKFKYDVWDATKN</sequence>
<gene>
    <name evidence="3" type="ORF">K491DRAFT_604593</name>
</gene>
<dbReference type="GO" id="GO:0016705">
    <property type="term" value="F:oxidoreductase activity, acting on paired donors, with incorporation or reduction of molecular oxygen"/>
    <property type="evidence" value="ECO:0007669"/>
    <property type="project" value="InterPro"/>
</dbReference>
<dbReference type="SUPFAM" id="SSF51679">
    <property type="entry name" value="Bacterial luciferase-like"/>
    <property type="match status" value="1"/>
</dbReference>
<dbReference type="InterPro" id="IPR051260">
    <property type="entry name" value="Diverse_substr_monoxygenases"/>
</dbReference>
<keyword evidence="4" id="KW-1185">Reference proteome</keyword>
<proteinExistence type="inferred from homology"/>
<dbReference type="OrthoDB" id="5561043at2759"/>
<feature type="domain" description="Luciferase-like" evidence="2">
    <location>
        <begin position="56"/>
        <end position="425"/>
    </location>
</feature>
<accession>A0A6A6SXW4</accession>
<dbReference type="PIRSF" id="PIRSF000337">
    <property type="entry name" value="NTA_MOA"/>
    <property type="match status" value="1"/>
</dbReference>
<dbReference type="InterPro" id="IPR016215">
    <property type="entry name" value="NTA_MOA"/>
</dbReference>
<evidence type="ECO:0000313" key="4">
    <source>
        <dbReference type="Proteomes" id="UP000799324"/>
    </source>
</evidence>
<dbReference type="AlphaFoldDB" id="A0A6A6SXW4"/>
<keyword evidence="3" id="KW-0560">Oxidoreductase</keyword>
<dbReference type="PANTHER" id="PTHR30011">
    <property type="entry name" value="ALKANESULFONATE MONOOXYGENASE-RELATED"/>
    <property type="match status" value="1"/>
</dbReference>
<dbReference type="InterPro" id="IPR036661">
    <property type="entry name" value="Luciferase-like_sf"/>
</dbReference>
<comment type="similarity">
    <text evidence="1">Belongs to the NtaA/SnaA/DszA monooxygenase family.</text>
</comment>
<dbReference type="NCBIfam" id="TIGR03860">
    <property type="entry name" value="FMN_nitrolo"/>
    <property type="match status" value="1"/>
</dbReference>
<evidence type="ECO:0000313" key="3">
    <source>
        <dbReference type="EMBL" id="KAF2652579.1"/>
    </source>
</evidence>
<dbReference type="InterPro" id="IPR011251">
    <property type="entry name" value="Luciferase-like_dom"/>
</dbReference>
<dbReference type="EMBL" id="MU004398">
    <property type="protein sequence ID" value="KAF2652579.1"/>
    <property type="molecule type" value="Genomic_DNA"/>
</dbReference>
<keyword evidence="3" id="KW-0503">Monooxygenase</keyword>
<name>A0A6A6SXW4_9PLEO</name>
<evidence type="ECO:0000259" key="2">
    <source>
        <dbReference type="Pfam" id="PF00296"/>
    </source>
</evidence>
<dbReference type="Proteomes" id="UP000799324">
    <property type="component" value="Unassembled WGS sequence"/>
</dbReference>